<sequence length="110" mass="12257">MNWQRHKIVVDRSYFVVFSLFGARRARAETGKFAIYCTTEAPSSLDLCSKLSCPALPKLLMVRLVLCISGPQGDLRLSGPLWWGSNRDRRVPCRSQGGCGIHCTTHALGY</sequence>
<reference evidence="1 2" key="1">
    <citation type="journal article" date="2021" name="Elife">
        <title>Chloroplast acquisition without the gene transfer in kleptoplastic sea slugs, Plakobranchus ocellatus.</title>
        <authorList>
            <person name="Maeda T."/>
            <person name="Takahashi S."/>
            <person name="Yoshida T."/>
            <person name="Shimamura S."/>
            <person name="Takaki Y."/>
            <person name="Nagai Y."/>
            <person name="Toyoda A."/>
            <person name="Suzuki Y."/>
            <person name="Arimoto A."/>
            <person name="Ishii H."/>
            <person name="Satoh N."/>
            <person name="Nishiyama T."/>
            <person name="Hasebe M."/>
            <person name="Maruyama T."/>
            <person name="Minagawa J."/>
            <person name="Obokata J."/>
            <person name="Shigenobu S."/>
        </authorList>
    </citation>
    <scope>NUCLEOTIDE SEQUENCE [LARGE SCALE GENOMIC DNA]</scope>
</reference>
<comment type="caution">
    <text evidence="1">The sequence shown here is derived from an EMBL/GenBank/DDBJ whole genome shotgun (WGS) entry which is preliminary data.</text>
</comment>
<dbReference type="Proteomes" id="UP000735302">
    <property type="component" value="Unassembled WGS sequence"/>
</dbReference>
<name>A0AAV4A7V7_9GAST</name>
<protein>
    <submittedName>
        <fullName evidence="1">Uncharacterized protein</fullName>
    </submittedName>
</protein>
<organism evidence="1 2">
    <name type="scientific">Plakobranchus ocellatus</name>
    <dbReference type="NCBI Taxonomy" id="259542"/>
    <lineage>
        <taxon>Eukaryota</taxon>
        <taxon>Metazoa</taxon>
        <taxon>Spiralia</taxon>
        <taxon>Lophotrochozoa</taxon>
        <taxon>Mollusca</taxon>
        <taxon>Gastropoda</taxon>
        <taxon>Heterobranchia</taxon>
        <taxon>Euthyneura</taxon>
        <taxon>Panpulmonata</taxon>
        <taxon>Sacoglossa</taxon>
        <taxon>Placobranchoidea</taxon>
        <taxon>Plakobranchidae</taxon>
        <taxon>Plakobranchus</taxon>
    </lineage>
</organism>
<dbReference type="AlphaFoldDB" id="A0AAV4A7V7"/>
<dbReference type="EMBL" id="BLXT01003625">
    <property type="protein sequence ID" value="GFO02761.1"/>
    <property type="molecule type" value="Genomic_DNA"/>
</dbReference>
<gene>
    <name evidence="1" type="ORF">PoB_002926600</name>
</gene>
<evidence type="ECO:0000313" key="1">
    <source>
        <dbReference type="EMBL" id="GFO02761.1"/>
    </source>
</evidence>
<evidence type="ECO:0000313" key="2">
    <source>
        <dbReference type="Proteomes" id="UP000735302"/>
    </source>
</evidence>
<proteinExistence type="predicted"/>
<keyword evidence="2" id="KW-1185">Reference proteome</keyword>
<accession>A0AAV4A7V7</accession>